<name>A0A4P8WSE5_9EURY</name>
<dbReference type="PROSITE" id="PS51257">
    <property type="entry name" value="PROKAR_LIPOPROTEIN"/>
    <property type="match status" value="1"/>
</dbReference>
<protein>
    <submittedName>
        <fullName evidence="1">Tripartite tricarboxylate transporter substrate binding protein</fullName>
    </submittedName>
</protein>
<reference evidence="2" key="1">
    <citation type="submission" date="2019-05" db="EMBL/GenBank/DDBJ databases">
        <title>Genome sequence and methylation pattern of the halophilic Archaeon Natrinema versiforme BOL5-4.</title>
        <authorList>
            <person name="DasSarma P."/>
            <person name="Anton B.P."/>
            <person name="DasSarma S.L."/>
            <person name="Martinez F.L."/>
            <person name="Guzman D."/>
            <person name="Roberts R.J."/>
            <person name="DasSarma S."/>
        </authorList>
    </citation>
    <scope>NUCLEOTIDE SEQUENCE [LARGE SCALE GENOMIC DNA]</scope>
    <source>
        <strain evidence="2">BOL5-4</strain>
        <plasmid evidence="2">pnve414</plasmid>
    </source>
</reference>
<keyword evidence="1" id="KW-0614">Plasmid</keyword>
<dbReference type="CDD" id="cd07012">
    <property type="entry name" value="PBP2_Bug_TTT"/>
    <property type="match status" value="1"/>
</dbReference>
<dbReference type="InterPro" id="IPR005064">
    <property type="entry name" value="BUG"/>
</dbReference>
<evidence type="ECO:0000313" key="2">
    <source>
        <dbReference type="Proteomes" id="UP000302218"/>
    </source>
</evidence>
<proteinExistence type="predicted"/>
<dbReference type="Gene3D" id="3.40.190.150">
    <property type="entry name" value="Bordetella uptake gene, domain 1"/>
    <property type="match status" value="1"/>
</dbReference>
<dbReference type="SUPFAM" id="SSF53850">
    <property type="entry name" value="Periplasmic binding protein-like II"/>
    <property type="match status" value="1"/>
</dbReference>
<dbReference type="Proteomes" id="UP000302218">
    <property type="component" value="Plasmid pNVE414"/>
</dbReference>
<gene>
    <name evidence="1" type="ORF">FEJ81_22110</name>
</gene>
<sequence>MRDNSNGPSSNSGMNRRDFAKGIGVTGAVGLAGCIGDLSGDNGGEWPSQQVEIVSPWAAGGSADQTSRAIADAGERLSDVAWVVSNQTGGSGSVGMNAAANATPNGHTIGLAAGEICMFQHLGISDLGPDSIKPIMQYTVTPSTVTVHEDSGWDTLEDFVSYAEDNSVTMSNSGTGGTYHIAGAGFALEAGIDGNVEHVPYDGGDPAITAVVNGEADVTASGAPEVAPQVNDGPLECLGVMADSEHSALPDVPTLADEGYDLQLGSWLANFVSTDVDDETYEQIVETWEEIYEDDDFVSFMEDGGYEMKQRTGDELDEFMSTQYEKYGEIISELGLDG</sequence>
<dbReference type="InterPro" id="IPR042100">
    <property type="entry name" value="Bug_dom1"/>
</dbReference>
<accession>A0A4P8WSE5</accession>
<dbReference type="KEGG" id="nvr:FEJ81_22110"/>
<dbReference type="Gene3D" id="3.40.190.10">
    <property type="entry name" value="Periplasmic binding protein-like II"/>
    <property type="match status" value="1"/>
</dbReference>
<dbReference type="Pfam" id="PF03401">
    <property type="entry name" value="TctC"/>
    <property type="match status" value="1"/>
</dbReference>
<geneLocation type="plasmid" evidence="2">
    <name>pnve414</name>
</geneLocation>
<organism evidence="1 2">
    <name type="scientific">Natrinema versiforme</name>
    <dbReference type="NCBI Taxonomy" id="88724"/>
    <lineage>
        <taxon>Archaea</taxon>
        <taxon>Methanobacteriati</taxon>
        <taxon>Methanobacteriota</taxon>
        <taxon>Stenosarchaea group</taxon>
        <taxon>Halobacteria</taxon>
        <taxon>Halobacteriales</taxon>
        <taxon>Natrialbaceae</taxon>
        <taxon>Natrinema</taxon>
    </lineage>
</organism>
<dbReference type="AlphaFoldDB" id="A0A4P8WSE5"/>
<dbReference type="OrthoDB" id="340746at2157"/>
<dbReference type="EMBL" id="CP040332">
    <property type="protein sequence ID" value="QCS44971.1"/>
    <property type="molecule type" value="Genomic_DNA"/>
</dbReference>
<evidence type="ECO:0000313" key="1">
    <source>
        <dbReference type="EMBL" id="QCS44971.1"/>
    </source>
</evidence>
<dbReference type="PANTHER" id="PTHR42928">
    <property type="entry name" value="TRICARBOXYLATE-BINDING PROTEIN"/>
    <property type="match status" value="1"/>
</dbReference>
<dbReference type="PIRSF" id="PIRSF017082">
    <property type="entry name" value="YflP"/>
    <property type="match status" value="1"/>
</dbReference>
<dbReference type="PANTHER" id="PTHR42928:SF5">
    <property type="entry name" value="BLR1237 PROTEIN"/>
    <property type="match status" value="1"/>
</dbReference>